<dbReference type="Gene3D" id="3.80.10.10">
    <property type="entry name" value="Ribonuclease Inhibitor"/>
    <property type="match status" value="2"/>
</dbReference>
<dbReference type="InterPro" id="IPR011009">
    <property type="entry name" value="Kinase-like_dom_sf"/>
</dbReference>
<dbReference type="Pfam" id="PF13855">
    <property type="entry name" value="LRR_8"/>
    <property type="match status" value="1"/>
</dbReference>
<proteinExistence type="inferred from homology"/>
<dbReference type="SUPFAM" id="SSF52058">
    <property type="entry name" value="L domain-like"/>
    <property type="match status" value="1"/>
</dbReference>
<feature type="signal peptide" evidence="19">
    <location>
        <begin position="1"/>
        <end position="26"/>
    </location>
</feature>
<evidence type="ECO:0000256" key="2">
    <source>
        <dbReference type="ARBA" id="ARBA00008684"/>
    </source>
</evidence>
<evidence type="ECO:0000256" key="16">
    <source>
        <dbReference type="ARBA" id="ARBA00047899"/>
    </source>
</evidence>
<reference evidence="21" key="1">
    <citation type="submission" date="2018-02" db="EMBL/GenBank/DDBJ databases">
        <authorList>
            <person name="Cohen D.B."/>
            <person name="Kent A.D."/>
        </authorList>
    </citation>
    <scope>NUCLEOTIDE SEQUENCE</scope>
</reference>
<dbReference type="PANTHER" id="PTHR48007">
    <property type="entry name" value="LEUCINE-RICH REPEAT RECEPTOR-LIKE PROTEIN KINASE PXC1"/>
    <property type="match status" value="1"/>
</dbReference>
<dbReference type="InterPro" id="IPR001611">
    <property type="entry name" value="Leu-rich_rpt"/>
</dbReference>
<feature type="transmembrane region" description="Helical" evidence="18">
    <location>
        <begin position="244"/>
        <end position="267"/>
    </location>
</feature>
<keyword evidence="9" id="KW-0677">Repeat</keyword>
<keyword evidence="10" id="KW-0547">Nucleotide-binding</keyword>
<evidence type="ECO:0000256" key="19">
    <source>
        <dbReference type="SAM" id="SignalP"/>
    </source>
</evidence>
<dbReference type="PANTHER" id="PTHR48007:SF67">
    <property type="entry name" value="POLLEN RECEPTOR-LIKE KINASE 1"/>
    <property type="match status" value="1"/>
</dbReference>
<evidence type="ECO:0000256" key="9">
    <source>
        <dbReference type="ARBA" id="ARBA00022737"/>
    </source>
</evidence>
<keyword evidence="7 18" id="KW-0812">Transmembrane</keyword>
<dbReference type="FunFam" id="3.30.200.20:FF:000307">
    <property type="entry name" value="pollen receptor-like kinase 1"/>
    <property type="match status" value="1"/>
</dbReference>
<feature type="chain" id="PRO_5014912530" description="non-specific serine/threonine protein kinase" evidence="19">
    <location>
        <begin position="27"/>
        <end position="636"/>
    </location>
</feature>
<gene>
    <name evidence="21" type="ORF">FSB_LOCUS45767</name>
</gene>
<sequence>MACNQLQYWLCMLLVTLVYVAAPSYARDNVTDANTLIQFRSSLSNESVLALHNWNVSISLCNGNHSMWTGVICRNGSLNGLRLENMSLSGMIDIDSLVMIPTLRSLSFMNNSFDGPMPTVKKLGWLKVLYLSLNRFSGDIMDDAFEGMNGLTKVYLARNEFTGKIPKSLVALPNLVDLSLEGNQFDGTIPDFPQRKWRVFNLANNHFEGRIPGSLSDMNSSSFMGNNNLCGKPMSPCKSSKRHYLLIIAILVFVMAALAIIGGFLFIRGRRAQKYEKAHDGKDHKKFDYDVSLKEAQSPAGYRKGESGKLYFVRNESERFDLQDLLRASAEVLGSGRFGSSYKAVLLSGPTMVVKRFRQMNNIGKEEFHDHMRSLGRLSHPNLLPLMAFYYTKEEKLLITDFVENGSLASHLHGRRALGQPGLDWPTRLKIIKGVAQGLAWLHKEFPSLTVPHGHLKSSNVLLDRTFNPILSDYALVSMINKDHAQQYMAAYKSPEFTQSDRTSKKTDVWCLGILILELLTGKFPANYLKHGKGANSDLATWVNSVVREEWTGEVFDNDMKGTTDSDEEMLKLLKIGMCCCEWNVERRWELREAVEKIEELKERDVNEDDYYSSNASEADLYSSKAVTEEDFSFLG</sequence>
<dbReference type="Gene3D" id="3.30.200.20">
    <property type="entry name" value="Phosphorylase Kinase, domain 1"/>
    <property type="match status" value="1"/>
</dbReference>
<comment type="catalytic activity">
    <reaction evidence="16">
        <text>L-threonyl-[protein] + ATP = O-phospho-L-threonyl-[protein] + ADP + H(+)</text>
        <dbReference type="Rhea" id="RHEA:46608"/>
        <dbReference type="Rhea" id="RHEA-COMP:11060"/>
        <dbReference type="Rhea" id="RHEA-COMP:11605"/>
        <dbReference type="ChEBI" id="CHEBI:15378"/>
        <dbReference type="ChEBI" id="CHEBI:30013"/>
        <dbReference type="ChEBI" id="CHEBI:30616"/>
        <dbReference type="ChEBI" id="CHEBI:61977"/>
        <dbReference type="ChEBI" id="CHEBI:456216"/>
        <dbReference type="EC" id="2.7.11.1"/>
    </reaction>
</comment>
<dbReference type="InterPro" id="IPR032675">
    <property type="entry name" value="LRR_dom_sf"/>
</dbReference>
<keyword evidence="14 18" id="KW-0472">Membrane</keyword>
<evidence type="ECO:0000256" key="6">
    <source>
        <dbReference type="ARBA" id="ARBA00022679"/>
    </source>
</evidence>
<dbReference type="EC" id="2.7.11.1" evidence="3"/>
<keyword evidence="13 18" id="KW-1133">Transmembrane helix</keyword>
<evidence type="ECO:0000256" key="1">
    <source>
        <dbReference type="ARBA" id="ARBA00004167"/>
    </source>
</evidence>
<evidence type="ECO:0000256" key="17">
    <source>
        <dbReference type="ARBA" id="ARBA00048679"/>
    </source>
</evidence>
<dbReference type="CDD" id="cd12087">
    <property type="entry name" value="TM_EGFR-like"/>
    <property type="match status" value="1"/>
</dbReference>
<dbReference type="InterPro" id="IPR046959">
    <property type="entry name" value="PRK1-6/SRF4-like"/>
</dbReference>
<evidence type="ECO:0000256" key="8">
    <source>
        <dbReference type="ARBA" id="ARBA00022729"/>
    </source>
</evidence>
<keyword evidence="4" id="KW-0597">Phosphoprotein</keyword>
<dbReference type="AlphaFoldDB" id="A0A2N9I0M7"/>
<evidence type="ECO:0000256" key="14">
    <source>
        <dbReference type="ARBA" id="ARBA00023136"/>
    </source>
</evidence>
<protein>
    <recommendedName>
        <fullName evidence="3">non-specific serine/threonine protein kinase</fullName>
        <ecNumber evidence="3">2.7.11.1</ecNumber>
    </recommendedName>
</protein>
<dbReference type="InterPro" id="IPR013210">
    <property type="entry name" value="LRR_N_plant-typ"/>
</dbReference>
<evidence type="ECO:0000256" key="11">
    <source>
        <dbReference type="ARBA" id="ARBA00022777"/>
    </source>
</evidence>
<keyword evidence="5" id="KW-0433">Leucine-rich repeat</keyword>
<evidence type="ECO:0000256" key="13">
    <source>
        <dbReference type="ARBA" id="ARBA00022989"/>
    </source>
</evidence>
<keyword evidence="12" id="KW-0067">ATP-binding</keyword>
<dbReference type="GO" id="GO:0016020">
    <property type="term" value="C:membrane"/>
    <property type="evidence" value="ECO:0007669"/>
    <property type="project" value="UniProtKB-SubCell"/>
</dbReference>
<evidence type="ECO:0000256" key="12">
    <source>
        <dbReference type="ARBA" id="ARBA00022840"/>
    </source>
</evidence>
<dbReference type="PROSITE" id="PS50011">
    <property type="entry name" value="PROTEIN_KINASE_DOM"/>
    <property type="match status" value="1"/>
</dbReference>
<accession>A0A2N9I0M7</accession>
<dbReference type="Gene3D" id="1.10.510.10">
    <property type="entry name" value="Transferase(Phosphotransferase) domain 1"/>
    <property type="match status" value="1"/>
</dbReference>
<evidence type="ECO:0000256" key="15">
    <source>
        <dbReference type="ARBA" id="ARBA00023170"/>
    </source>
</evidence>
<comment type="subcellular location">
    <subcellularLocation>
        <location evidence="1">Membrane</location>
        <topology evidence="1">Single-pass membrane protein</topology>
    </subcellularLocation>
</comment>
<dbReference type="InterPro" id="IPR000719">
    <property type="entry name" value="Prot_kinase_dom"/>
</dbReference>
<keyword evidence="8 19" id="KW-0732">Signal</keyword>
<dbReference type="EMBL" id="OIVN01004524">
    <property type="protein sequence ID" value="SPD17885.1"/>
    <property type="molecule type" value="Genomic_DNA"/>
</dbReference>
<name>A0A2N9I0M7_FAGSY</name>
<dbReference type="GO" id="GO:0004674">
    <property type="term" value="F:protein serine/threonine kinase activity"/>
    <property type="evidence" value="ECO:0007669"/>
    <property type="project" value="UniProtKB-EC"/>
</dbReference>
<evidence type="ECO:0000256" key="7">
    <source>
        <dbReference type="ARBA" id="ARBA00022692"/>
    </source>
</evidence>
<dbReference type="SUPFAM" id="SSF56112">
    <property type="entry name" value="Protein kinase-like (PK-like)"/>
    <property type="match status" value="1"/>
</dbReference>
<dbReference type="Pfam" id="PF00069">
    <property type="entry name" value="Pkinase"/>
    <property type="match status" value="1"/>
</dbReference>
<keyword evidence="11" id="KW-0418">Kinase</keyword>
<comment type="similarity">
    <text evidence="2">Belongs to the protein kinase superfamily. Ser/Thr protein kinase family.</text>
</comment>
<evidence type="ECO:0000256" key="3">
    <source>
        <dbReference type="ARBA" id="ARBA00012513"/>
    </source>
</evidence>
<comment type="catalytic activity">
    <reaction evidence="17">
        <text>L-seryl-[protein] + ATP = O-phospho-L-seryl-[protein] + ADP + H(+)</text>
        <dbReference type="Rhea" id="RHEA:17989"/>
        <dbReference type="Rhea" id="RHEA-COMP:9863"/>
        <dbReference type="Rhea" id="RHEA-COMP:11604"/>
        <dbReference type="ChEBI" id="CHEBI:15378"/>
        <dbReference type="ChEBI" id="CHEBI:29999"/>
        <dbReference type="ChEBI" id="CHEBI:30616"/>
        <dbReference type="ChEBI" id="CHEBI:83421"/>
        <dbReference type="ChEBI" id="CHEBI:456216"/>
        <dbReference type="EC" id="2.7.11.1"/>
    </reaction>
</comment>
<evidence type="ECO:0000256" key="5">
    <source>
        <dbReference type="ARBA" id="ARBA00022614"/>
    </source>
</evidence>
<feature type="domain" description="Protein kinase" evidence="20">
    <location>
        <begin position="327"/>
        <end position="601"/>
    </location>
</feature>
<dbReference type="Pfam" id="PF08263">
    <property type="entry name" value="LRRNT_2"/>
    <property type="match status" value="1"/>
</dbReference>
<evidence type="ECO:0000256" key="18">
    <source>
        <dbReference type="SAM" id="Phobius"/>
    </source>
</evidence>
<evidence type="ECO:0000313" key="21">
    <source>
        <dbReference type="EMBL" id="SPD17885.1"/>
    </source>
</evidence>
<evidence type="ECO:0000259" key="20">
    <source>
        <dbReference type="PROSITE" id="PS50011"/>
    </source>
</evidence>
<keyword evidence="6" id="KW-0808">Transferase</keyword>
<evidence type="ECO:0000256" key="4">
    <source>
        <dbReference type="ARBA" id="ARBA00022553"/>
    </source>
</evidence>
<keyword evidence="15" id="KW-0675">Receptor</keyword>
<evidence type="ECO:0000256" key="10">
    <source>
        <dbReference type="ARBA" id="ARBA00022741"/>
    </source>
</evidence>
<dbReference type="GO" id="GO:0005524">
    <property type="term" value="F:ATP binding"/>
    <property type="evidence" value="ECO:0007669"/>
    <property type="project" value="UniProtKB-KW"/>
</dbReference>
<organism evidence="21">
    <name type="scientific">Fagus sylvatica</name>
    <name type="common">Beechnut</name>
    <dbReference type="NCBI Taxonomy" id="28930"/>
    <lineage>
        <taxon>Eukaryota</taxon>
        <taxon>Viridiplantae</taxon>
        <taxon>Streptophyta</taxon>
        <taxon>Embryophyta</taxon>
        <taxon>Tracheophyta</taxon>
        <taxon>Spermatophyta</taxon>
        <taxon>Magnoliopsida</taxon>
        <taxon>eudicotyledons</taxon>
        <taxon>Gunneridae</taxon>
        <taxon>Pentapetalae</taxon>
        <taxon>rosids</taxon>
        <taxon>fabids</taxon>
        <taxon>Fagales</taxon>
        <taxon>Fagaceae</taxon>
        <taxon>Fagus</taxon>
    </lineage>
</organism>
<dbReference type="FunFam" id="1.10.510.10:FF:000480">
    <property type="entry name" value="Pollen receptor-like kinase 1"/>
    <property type="match status" value="1"/>
</dbReference>